<dbReference type="InterPro" id="IPR036179">
    <property type="entry name" value="Ig-like_dom_sf"/>
</dbReference>
<dbReference type="EMBL" id="HAEF01013020">
    <property type="protein sequence ID" value="SBR54179.1"/>
    <property type="molecule type" value="Transcribed_RNA"/>
</dbReference>
<evidence type="ECO:0000256" key="1">
    <source>
        <dbReference type="ARBA" id="ARBA00023157"/>
    </source>
</evidence>
<dbReference type="PROSITE" id="PS50835">
    <property type="entry name" value="IG_LIKE"/>
    <property type="match status" value="1"/>
</dbReference>
<gene>
    <name evidence="5" type="primary">Nfu_g_1_005335</name>
</gene>
<reference evidence="5" key="2">
    <citation type="submission" date="2016-06" db="EMBL/GenBank/DDBJ databases">
        <title>The genome of a short-lived fish provides insights into sex chromosome evolution and the genetic control of aging.</title>
        <authorList>
            <person name="Reichwald K."/>
            <person name="Felder M."/>
            <person name="Petzold A."/>
            <person name="Koch P."/>
            <person name="Groth M."/>
            <person name="Platzer M."/>
        </authorList>
    </citation>
    <scope>NUCLEOTIDE SEQUENCE</scope>
    <source>
        <tissue evidence="5">Brain</tissue>
    </source>
</reference>
<evidence type="ECO:0000259" key="4">
    <source>
        <dbReference type="PROSITE" id="PS50835"/>
    </source>
</evidence>
<dbReference type="PANTHER" id="PTHR11890:SF44">
    <property type="entry name" value="X-LINKED INTERLEUKIN-1 RECEPTOR ACCESSORY PROTEIN-LIKE 2"/>
    <property type="match status" value="1"/>
</dbReference>
<accession>A0A1A8MCV9</accession>
<sequence>MKRTSVLKGNCTRYQRFIYLLSKLRLRLYRLRQRLDSCVGCLLKDSQVKKFYRENVYFKNDFMALTSFLVSEVDSPKIIGLPHNRIRAHPAAQLVLHCDALTHADDDETLIYWLVDGSFPEDKSSHDRIVESNESHLLEGSILHKSLVFKNVTREDFKSTFSCVVTNAVGNAQKHFKLVETTRGCGSYRHTSVV</sequence>
<dbReference type="SUPFAM" id="SSF48726">
    <property type="entry name" value="Immunoglobulin"/>
    <property type="match status" value="1"/>
</dbReference>
<dbReference type="AlphaFoldDB" id="A0A1A8MCV9"/>
<keyword evidence="3" id="KW-0393">Immunoglobulin domain</keyword>
<dbReference type="InterPro" id="IPR007110">
    <property type="entry name" value="Ig-like_dom"/>
</dbReference>
<keyword evidence="1" id="KW-1015">Disulfide bond</keyword>
<dbReference type="InterPro" id="IPR013783">
    <property type="entry name" value="Ig-like_fold"/>
</dbReference>
<dbReference type="InterPro" id="IPR015621">
    <property type="entry name" value="IL-1_rcpt_fam"/>
</dbReference>
<protein>
    <recommendedName>
        <fullName evidence="4">Ig-like domain-containing protein</fullName>
    </recommendedName>
</protein>
<evidence type="ECO:0000256" key="2">
    <source>
        <dbReference type="ARBA" id="ARBA00023180"/>
    </source>
</evidence>
<name>A0A1A8MCV9_9TELE</name>
<evidence type="ECO:0000256" key="3">
    <source>
        <dbReference type="ARBA" id="ARBA00023319"/>
    </source>
</evidence>
<reference evidence="5" key="1">
    <citation type="submission" date="2016-05" db="EMBL/GenBank/DDBJ databases">
        <authorList>
            <person name="Lavstsen T."/>
            <person name="Jespersen J.S."/>
        </authorList>
    </citation>
    <scope>NUCLEOTIDE SEQUENCE</scope>
    <source>
        <tissue evidence="5">Brain</tissue>
    </source>
</reference>
<dbReference type="Gene3D" id="2.60.40.10">
    <property type="entry name" value="Immunoglobulins"/>
    <property type="match status" value="1"/>
</dbReference>
<keyword evidence="2" id="KW-0325">Glycoprotein</keyword>
<dbReference type="PANTHER" id="PTHR11890">
    <property type="entry name" value="INTERLEUKIN-1 RECEPTOR FAMILY MEMBER"/>
    <property type="match status" value="1"/>
</dbReference>
<feature type="domain" description="Ig-like" evidence="4">
    <location>
        <begin position="76"/>
        <end position="179"/>
    </location>
</feature>
<organism evidence="5">
    <name type="scientific">Nothobranchius pienaari</name>
    <dbReference type="NCBI Taxonomy" id="704102"/>
    <lineage>
        <taxon>Eukaryota</taxon>
        <taxon>Metazoa</taxon>
        <taxon>Chordata</taxon>
        <taxon>Craniata</taxon>
        <taxon>Vertebrata</taxon>
        <taxon>Euteleostomi</taxon>
        <taxon>Actinopterygii</taxon>
        <taxon>Neopterygii</taxon>
        <taxon>Teleostei</taxon>
        <taxon>Neoteleostei</taxon>
        <taxon>Acanthomorphata</taxon>
        <taxon>Ovalentaria</taxon>
        <taxon>Atherinomorphae</taxon>
        <taxon>Cyprinodontiformes</taxon>
        <taxon>Nothobranchiidae</taxon>
        <taxon>Nothobranchius</taxon>
    </lineage>
</organism>
<proteinExistence type="predicted"/>
<evidence type="ECO:0000313" key="5">
    <source>
        <dbReference type="EMBL" id="SBR54179.1"/>
    </source>
</evidence>